<dbReference type="AlphaFoldDB" id="A0A0V0GL28"/>
<name>A0A0V0GL28_SOLCH</name>
<dbReference type="EMBL" id="GEDG01036451">
    <property type="protein sequence ID" value="JAP08696.1"/>
    <property type="molecule type" value="Transcribed_RNA"/>
</dbReference>
<reference evidence="1" key="1">
    <citation type="submission" date="2015-12" db="EMBL/GenBank/DDBJ databases">
        <title>Gene expression during late stages of embryo sac development: a critical building block for successful pollen-pistil interactions.</title>
        <authorList>
            <person name="Liu Y."/>
            <person name="Joly V."/>
            <person name="Sabar M."/>
            <person name="Matton D.P."/>
        </authorList>
    </citation>
    <scope>NUCLEOTIDE SEQUENCE</scope>
</reference>
<proteinExistence type="predicted"/>
<protein>
    <submittedName>
        <fullName evidence="1">Putative ovule protein</fullName>
    </submittedName>
</protein>
<accession>A0A0V0GL28</accession>
<evidence type="ECO:0000313" key="1">
    <source>
        <dbReference type="EMBL" id="JAP08696.1"/>
    </source>
</evidence>
<sequence length="63" mass="7599">MLFSSILFVRTMRRLLAIGEFSVIKKIRDFILFICSFNLLMIEKRPIYSYTRSIYVDFLKQNV</sequence>
<organism evidence="1">
    <name type="scientific">Solanum chacoense</name>
    <name type="common">Chaco potato</name>
    <dbReference type="NCBI Taxonomy" id="4108"/>
    <lineage>
        <taxon>Eukaryota</taxon>
        <taxon>Viridiplantae</taxon>
        <taxon>Streptophyta</taxon>
        <taxon>Embryophyta</taxon>
        <taxon>Tracheophyta</taxon>
        <taxon>Spermatophyta</taxon>
        <taxon>Magnoliopsida</taxon>
        <taxon>eudicotyledons</taxon>
        <taxon>Gunneridae</taxon>
        <taxon>Pentapetalae</taxon>
        <taxon>asterids</taxon>
        <taxon>lamiids</taxon>
        <taxon>Solanales</taxon>
        <taxon>Solanaceae</taxon>
        <taxon>Solanoideae</taxon>
        <taxon>Solaneae</taxon>
        <taxon>Solanum</taxon>
    </lineage>
</organism>